<dbReference type="RefSeq" id="WP_246348147.1">
    <property type="nucleotide sequence ID" value="NZ_JACHEX010000001.1"/>
</dbReference>
<keyword evidence="4" id="KW-1185">Reference proteome</keyword>
<evidence type="ECO:0000259" key="2">
    <source>
        <dbReference type="Pfam" id="PF14018"/>
    </source>
</evidence>
<evidence type="ECO:0000256" key="1">
    <source>
        <dbReference type="SAM" id="Phobius"/>
    </source>
</evidence>
<feature type="transmembrane region" description="Helical" evidence="1">
    <location>
        <begin position="84"/>
        <end position="105"/>
    </location>
</feature>
<dbReference type="AlphaFoldDB" id="A0A841GDM0"/>
<dbReference type="EMBL" id="JACHEX010000001">
    <property type="protein sequence ID" value="MBB6061632.1"/>
    <property type="molecule type" value="Genomic_DNA"/>
</dbReference>
<name>A0A841GDM0_9BACT</name>
<keyword evidence="1" id="KW-1133">Transmembrane helix</keyword>
<evidence type="ECO:0000313" key="3">
    <source>
        <dbReference type="EMBL" id="MBB6061632.1"/>
    </source>
</evidence>
<keyword evidence="1" id="KW-0472">Membrane</keyword>
<dbReference type="Proteomes" id="UP000555828">
    <property type="component" value="Unassembled WGS sequence"/>
</dbReference>
<evidence type="ECO:0000313" key="4">
    <source>
        <dbReference type="Proteomes" id="UP000555828"/>
    </source>
</evidence>
<proteinExistence type="predicted"/>
<accession>A0A841GDM0</accession>
<protein>
    <submittedName>
        <fullName evidence="3">VIT1/CCC1 family predicted Fe2+/Mn2+ transporter</fullName>
    </submittedName>
</protein>
<feature type="transmembrane region" description="Helical" evidence="1">
    <location>
        <begin position="59"/>
        <end position="78"/>
    </location>
</feature>
<dbReference type="Pfam" id="PF14018">
    <property type="entry name" value="DUF4234"/>
    <property type="match status" value="1"/>
</dbReference>
<sequence>MLIMIISFWGYTFFSVLANIFVFFNEPISQILLTISSLFLMFLLFLFGRKIGKKFNVNFMWIFYIALFLALFSLLPLYLTSSYFTYFVAQFMSFLFILLYLKVILSIIESKKSIFKFIVFSILTLGIYSYFFFYDIIKEIRKLN</sequence>
<feature type="domain" description="DUF4234" evidence="2">
    <location>
        <begin position="113"/>
        <end position="143"/>
    </location>
</feature>
<dbReference type="InterPro" id="IPR025328">
    <property type="entry name" value="DUF4234"/>
</dbReference>
<organism evidence="3 4">
    <name type="scientific">Thermosipho japonicus</name>
    <dbReference type="NCBI Taxonomy" id="90323"/>
    <lineage>
        <taxon>Bacteria</taxon>
        <taxon>Thermotogati</taxon>
        <taxon>Thermotogota</taxon>
        <taxon>Thermotogae</taxon>
        <taxon>Thermotogales</taxon>
        <taxon>Fervidobacteriaceae</taxon>
        <taxon>Thermosipho</taxon>
    </lineage>
</organism>
<feature type="transmembrane region" description="Helical" evidence="1">
    <location>
        <begin position="117"/>
        <end position="137"/>
    </location>
</feature>
<gene>
    <name evidence="3" type="ORF">HNP65_000054</name>
</gene>
<feature type="transmembrane region" description="Helical" evidence="1">
    <location>
        <begin position="28"/>
        <end position="47"/>
    </location>
</feature>
<keyword evidence="1" id="KW-0812">Transmembrane</keyword>
<reference evidence="3 4" key="1">
    <citation type="submission" date="2020-08" db="EMBL/GenBank/DDBJ databases">
        <title>Genomic Encyclopedia of Type Strains, Phase IV (KMG-IV): sequencing the most valuable type-strain genomes for metagenomic binning, comparative biology and taxonomic classification.</title>
        <authorList>
            <person name="Goeker M."/>
        </authorList>
    </citation>
    <scope>NUCLEOTIDE SEQUENCE [LARGE SCALE GENOMIC DNA]</scope>
    <source>
        <strain evidence="3 4">DSM 13481</strain>
    </source>
</reference>
<comment type="caution">
    <text evidence="3">The sequence shown here is derived from an EMBL/GenBank/DDBJ whole genome shotgun (WGS) entry which is preliminary data.</text>
</comment>